<gene>
    <name evidence="2" type="ORF">FL583_19245</name>
</gene>
<reference evidence="2 3" key="1">
    <citation type="submission" date="2019-07" db="EMBL/GenBank/DDBJ databases">
        <title>Cryptosporangium phraense sp. nov., isolated from plant litter.</title>
        <authorList>
            <person name="Suriyachadkun C."/>
        </authorList>
    </citation>
    <scope>NUCLEOTIDE SEQUENCE [LARGE SCALE GENOMIC DNA]</scope>
    <source>
        <strain evidence="2 3">A-T 5661</strain>
    </source>
</reference>
<dbReference type="AlphaFoldDB" id="A0A545AQ28"/>
<dbReference type="InParanoid" id="A0A545AQ28"/>
<sequence length="78" mass="8870">MTDSHRRTPSWREIYQGGSEEAEQEHFRGLEAEFAARLATAPVRFALHLPRFVSEELTPIEDRAVEWMDRASAGRGGV</sequence>
<dbReference type="EMBL" id="VIRS01000013">
    <property type="protein sequence ID" value="TQS43370.1"/>
    <property type="molecule type" value="Genomic_DNA"/>
</dbReference>
<comment type="caution">
    <text evidence="2">The sequence shown here is derived from an EMBL/GenBank/DDBJ whole genome shotgun (WGS) entry which is preliminary data.</text>
</comment>
<dbReference type="Proteomes" id="UP000317982">
    <property type="component" value="Unassembled WGS sequence"/>
</dbReference>
<protein>
    <submittedName>
        <fullName evidence="2">Uncharacterized protein</fullName>
    </submittedName>
</protein>
<accession>A0A545AQ28</accession>
<keyword evidence="3" id="KW-1185">Reference proteome</keyword>
<evidence type="ECO:0000313" key="3">
    <source>
        <dbReference type="Proteomes" id="UP000317982"/>
    </source>
</evidence>
<dbReference type="RefSeq" id="WP_142706068.1">
    <property type="nucleotide sequence ID" value="NZ_VIRS01000013.1"/>
</dbReference>
<dbReference type="OrthoDB" id="9765610at2"/>
<evidence type="ECO:0000313" key="2">
    <source>
        <dbReference type="EMBL" id="TQS43370.1"/>
    </source>
</evidence>
<feature type="region of interest" description="Disordered" evidence="1">
    <location>
        <begin position="1"/>
        <end position="20"/>
    </location>
</feature>
<name>A0A545AQ28_9ACTN</name>
<organism evidence="2 3">
    <name type="scientific">Cryptosporangium phraense</name>
    <dbReference type="NCBI Taxonomy" id="2593070"/>
    <lineage>
        <taxon>Bacteria</taxon>
        <taxon>Bacillati</taxon>
        <taxon>Actinomycetota</taxon>
        <taxon>Actinomycetes</taxon>
        <taxon>Cryptosporangiales</taxon>
        <taxon>Cryptosporangiaceae</taxon>
        <taxon>Cryptosporangium</taxon>
    </lineage>
</organism>
<proteinExistence type="predicted"/>
<evidence type="ECO:0000256" key="1">
    <source>
        <dbReference type="SAM" id="MobiDB-lite"/>
    </source>
</evidence>